<evidence type="ECO:0000256" key="6">
    <source>
        <dbReference type="ARBA" id="ARBA00022723"/>
    </source>
</evidence>
<comment type="function">
    <text evidence="2 15">This enzyme scavenges exogenous and endogenous cytidine and 2'-deoxycytidine for UMP synthesis.</text>
</comment>
<dbReference type="FunFam" id="3.40.140.10:FF:000008">
    <property type="entry name" value="Cytidine deaminase"/>
    <property type="match status" value="1"/>
</dbReference>
<evidence type="ECO:0000256" key="10">
    <source>
        <dbReference type="ARBA" id="ARBA00049252"/>
    </source>
</evidence>
<evidence type="ECO:0000313" key="17">
    <source>
        <dbReference type="EMBL" id="SFA75797.1"/>
    </source>
</evidence>
<dbReference type="Proteomes" id="UP000198619">
    <property type="component" value="Unassembled WGS sequence"/>
</dbReference>
<dbReference type="OrthoDB" id="9795347at2"/>
<dbReference type="EMBL" id="FOKI01000002">
    <property type="protein sequence ID" value="SFA75797.1"/>
    <property type="molecule type" value="Genomic_DNA"/>
</dbReference>
<dbReference type="PANTHER" id="PTHR11644">
    <property type="entry name" value="CYTIDINE DEAMINASE"/>
    <property type="match status" value="1"/>
</dbReference>
<dbReference type="Gene3D" id="3.40.140.10">
    <property type="entry name" value="Cytidine Deaminase, domain 2"/>
    <property type="match status" value="1"/>
</dbReference>
<dbReference type="PROSITE" id="PS00903">
    <property type="entry name" value="CYT_DCMP_DEAMINASES_1"/>
    <property type="match status" value="1"/>
</dbReference>
<dbReference type="PANTHER" id="PTHR11644:SF2">
    <property type="entry name" value="CYTIDINE DEAMINASE"/>
    <property type="match status" value="1"/>
</dbReference>
<feature type="binding site" evidence="14">
    <location>
        <position position="87"/>
    </location>
    <ligand>
        <name>Zn(2+)</name>
        <dbReference type="ChEBI" id="CHEBI:29105"/>
        <note>catalytic</note>
    </ligand>
</feature>
<proteinExistence type="inferred from homology"/>
<dbReference type="NCBIfam" id="NF004064">
    <property type="entry name" value="PRK05578.1"/>
    <property type="match status" value="1"/>
</dbReference>
<keyword evidence="18" id="KW-1185">Reference proteome</keyword>
<feature type="active site" description="Proton donor" evidence="12">
    <location>
        <position position="56"/>
    </location>
</feature>
<comment type="cofactor">
    <cofactor evidence="1 14 15">
        <name>Zn(2+)</name>
        <dbReference type="ChEBI" id="CHEBI:29105"/>
    </cofactor>
</comment>
<feature type="domain" description="CMP/dCMP-type deaminase" evidence="16">
    <location>
        <begin position="2"/>
        <end position="130"/>
    </location>
</feature>
<protein>
    <recommendedName>
        <fullName evidence="5 15">Cytidine deaminase</fullName>
        <ecNumber evidence="4 15">3.5.4.5</ecNumber>
    </recommendedName>
    <alternativeName>
        <fullName evidence="9 15">Cytidine aminohydrolase</fullName>
    </alternativeName>
</protein>
<dbReference type="EC" id="3.5.4.5" evidence="4 15"/>
<evidence type="ECO:0000256" key="9">
    <source>
        <dbReference type="ARBA" id="ARBA00032005"/>
    </source>
</evidence>
<reference evidence="17 18" key="1">
    <citation type="submission" date="2016-10" db="EMBL/GenBank/DDBJ databases">
        <authorList>
            <person name="de Groot N.N."/>
        </authorList>
    </citation>
    <scope>NUCLEOTIDE SEQUENCE [LARGE SCALE GENOMIC DNA]</scope>
    <source>
        <strain evidence="17 18">DSM 12271</strain>
    </source>
</reference>
<dbReference type="STRING" id="84698.SAMN04488528_100277"/>
<comment type="catalytic activity">
    <reaction evidence="11 15">
        <text>cytidine + H2O + H(+) = uridine + NH4(+)</text>
        <dbReference type="Rhea" id="RHEA:16069"/>
        <dbReference type="ChEBI" id="CHEBI:15377"/>
        <dbReference type="ChEBI" id="CHEBI:15378"/>
        <dbReference type="ChEBI" id="CHEBI:16704"/>
        <dbReference type="ChEBI" id="CHEBI:17562"/>
        <dbReference type="ChEBI" id="CHEBI:28938"/>
        <dbReference type="EC" id="3.5.4.5"/>
    </reaction>
</comment>
<evidence type="ECO:0000256" key="4">
    <source>
        <dbReference type="ARBA" id="ARBA00012783"/>
    </source>
</evidence>
<comment type="similarity">
    <text evidence="3 15">Belongs to the cytidine and deoxycytidylate deaminase family.</text>
</comment>
<dbReference type="InterPro" id="IPR006262">
    <property type="entry name" value="Cyt_deam_tetra"/>
</dbReference>
<keyword evidence="7 15" id="KW-0378">Hydrolase</keyword>
<dbReference type="AlphaFoldDB" id="A0A1I0VID5"/>
<dbReference type="InterPro" id="IPR016192">
    <property type="entry name" value="APOBEC/CMP_deaminase_Zn-bd"/>
</dbReference>
<organism evidence="17 18">
    <name type="scientific">Clostridium frigidicarnis</name>
    <dbReference type="NCBI Taxonomy" id="84698"/>
    <lineage>
        <taxon>Bacteria</taxon>
        <taxon>Bacillati</taxon>
        <taxon>Bacillota</taxon>
        <taxon>Clostridia</taxon>
        <taxon>Eubacteriales</taxon>
        <taxon>Clostridiaceae</taxon>
        <taxon>Clostridium</taxon>
    </lineage>
</organism>
<dbReference type="CDD" id="cd01283">
    <property type="entry name" value="cytidine_deaminase"/>
    <property type="match status" value="1"/>
</dbReference>
<dbReference type="GO" id="GO:0008270">
    <property type="term" value="F:zinc ion binding"/>
    <property type="evidence" value="ECO:0007669"/>
    <property type="project" value="UniProtKB-UniRule"/>
</dbReference>
<evidence type="ECO:0000313" key="18">
    <source>
        <dbReference type="Proteomes" id="UP000198619"/>
    </source>
</evidence>
<keyword evidence="6 14" id="KW-0479">Metal-binding</keyword>
<dbReference type="GO" id="GO:0005829">
    <property type="term" value="C:cytosol"/>
    <property type="evidence" value="ECO:0007669"/>
    <property type="project" value="TreeGrafter"/>
</dbReference>
<dbReference type="InterPro" id="IPR016193">
    <property type="entry name" value="Cytidine_deaminase-like"/>
</dbReference>
<evidence type="ECO:0000259" key="16">
    <source>
        <dbReference type="PROSITE" id="PS51747"/>
    </source>
</evidence>
<evidence type="ECO:0000256" key="14">
    <source>
        <dbReference type="PIRSR" id="PIRSR606262-3"/>
    </source>
</evidence>
<dbReference type="InterPro" id="IPR050202">
    <property type="entry name" value="Cyt/Deoxycyt_deaminase"/>
</dbReference>
<dbReference type="InterPro" id="IPR002125">
    <property type="entry name" value="CMP_dCMP_dom"/>
</dbReference>
<dbReference type="SUPFAM" id="SSF53927">
    <property type="entry name" value="Cytidine deaminase-like"/>
    <property type="match status" value="1"/>
</dbReference>
<comment type="catalytic activity">
    <reaction evidence="10 15">
        <text>2'-deoxycytidine + H2O + H(+) = 2'-deoxyuridine + NH4(+)</text>
        <dbReference type="Rhea" id="RHEA:13433"/>
        <dbReference type="ChEBI" id="CHEBI:15377"/>
        <dbReference type="ChEBI" id="CHEBI:15378"/>
        <dbReference type="ChEBI" id="CHEBI:15698"/>
        <dbReference type="ChEBI" id="CHEBI:16450"/>
        <dbReference type="ChEBI" id="CHEBI:28938"/>
        <dbReference type="EC" id="3.5.4.5"/>
    </reaction>
</comment>
<evidence type="ECO:0000256" key="12">
    <source>
        <dbReference type="PIRSR" id="PIRSR606262-1"/>
    </source>
</evidence>
<gene>
    <name evidence="17" type="ORF">SAMN04488528_100277</name>
</gene>
<evidence type="ECO:0000256" key="3">
    <source>
        <dbReference type="ARBA" id="ARBA00006576"/>
    </source>
</evidence>
<dbReference type="PROSITE" id="PS51747">
    <property type="entry name" value="CYT_DCMP_DEAMINASES_2"/>
    <property type="match status" value="1"/>
</dbReference>
<name>A0A1I0VID5_9CLOT</name>
<sequence length="135" mass="14793">MLDYNVLIEKAINAREMAYAPYSNFKVGAAVLTDDGSIYTGCNIENASYGATNCAERTAIFKAVSEGYTTIKAIAVIGDVNSYTYPCGICRQVMVEFAESSDMPIFIVKNKNEYIKTTLEEILPGSFGKKDLEKA</sequence>
<dbReference type="GO" id="GO:0055086">
    <property type="term" value="P:nucleobase-containing small molecule metabolic process"/>
    <property type="evidence" value="ECO:0007669"/>
    <property type="project" value="UniProtKB-ARBA"/>
</dbReference>
<dbReference type="GO" id="GO:0072527">
    <property type="term" value="P:pyrimidine-containing compound metabolic process"/>
    <property type="evidence" value="ECO:0007669"/>
    <property type="project" value="UniProtKB-ARBA"/>
</dbReference>
<dbReference type="GO" id="GO:0042802">
    <property type="term" value="F:identical protein binding"/>
    <property type="evidence" value="ECO:0007669"/>
    <property type="project" value="UniProtKB-ARBA"/>
</dbReference>
<evidence type="ECO:0000256" key="5">
    <source>
        <dbReference type="ARBA" id="ARBA00018266"/>
    </source>
</evidence>
<evidence type="ECO:0000256" key="1">
    <source>
        <dbReference type="ARBA" id="ARBA00001947"/>
    </source>
</evidence>
<feature type="binding site" evidence="14">
    <location>
        <position position="54"/>
    </location>
    <ligand>
        <name>Zn(2+)</name>
        <dbReference type="ChEBI" id="CHEBI:29105"/>
        <note>catalytic</note>
    </ligand>
</feature>
<evidence type="ECO:0000256" key="8">
    <source>
        <dbReference type="ARBA" id="ARBA00022833"/>
    </source>
</evidence>
<dbReference type="RefSeq" id="WP_090038191.1">
    <property type="nucleotide sequence ID" value="NZ_FOKI01000002.1"/>
</dbReference>
<evidence type="ECO:0000256" key="7">
    <source>
        <dbReference type="ARBA" id="ARBA00022801"/>
    </source>
</evidence>
<evidence type="ECO:0000256" key="2">
    <source>
        <dbReference type="ARBA" id="ARBA00003949"/>
    </source>
</evidence>
<accession>A0A1I0VID5</accession>
<feature type="binding site" evidence="14">
    <location>
        <position position="90"/>
    </location>
    <ligand>
        <name>Zn(2+)</name>
        <dbReference type="ChEBI" id="CHEBI:29105"/>
        <note>catalytic</note>
    </ligand>
</feature>
<evidence type="ECO:0000256" key="13">
    <source>
        <dbReference type="PIRSR" id="PIRSR606262-2"/>
    </source>
</evidence>
<dbReference type="GO" id="GO:0004126">
    <property type="term" value="F:cytidine deaminase activity"/>
    <property type="evidence" value="ECO:0007669"/>
    <property type="project" value="UniProtKB-UniRule"/>
</dbReference>
<dbReference type="NCBIfam" id="TIGR01354">
    <property type="entry name" value="cyt_deam_tetra"/>
    <property type="match status" value="1"/>
</dbReference>
<dbReference type="Pfam" id="PF00383">
    <property type="entry name" value="dCMP_cyt_deam_1"/>
    <property type="match status" value="1"/>
</dbReference>
<evidence type="ECO:0000256" key="15">
    <source>
        <dbReference type="RuleBase" id="RU364006"/>
    </source>
</evidence>
<feature type="binding site" evidence="13">
    <location>
        <begin position="43"/>
        <end position="49"/>
    </location>
    <ligand>
        <name>substrate</name>
    </ligand>
</feature>
<keyword evidence="8 14" id="KW-0862">Zinc</keyword>
<evidence type="ECO:0000256" key="11">
    <source>
        <dbReference type="ARBA" id="ARBA00049558"/>
    </source>
</evidence>